<dbReference type="AlphaFoldDB" id="A0A1I6GVC1"/>
<dbReference type="Proteomes" id="UP000198644">
    <property type="component" value="Unassembled WGS sequence"/>
</dbReference>
<dbReference type="InterPro" id="IPR058661">
    <property type="entry name" value="FimL_2nd"/>
</dbReference>
<accession>A0A1I6GVC1</accession>
<dbReference type="RefSeq" id="WP_092008719.1">
    <property type="nucleotide sequence ID" value="NZ_FOYW01000001.1"/>
</dbReference>
<evidence type="ECO:0000259" key="2">
    <source>
        <dbReference type="Pfam" id="PF26379"/>
    </source>
</evidence>
<feature type="domain" description="Scaffold protein FimL second" evidence="2">
    <location>
        <begin position="165"/>
        <end position="299"/>
    </location>
</feature>
<dbReference type="EMBL" id="FOYW01000001">
    <property type="protein sequence ID" value="SFR46086.1"/>
    <property type="molecule type" value="Genomic_DNA"/>
</dbReference>
<dbReference type="Pfam" id="PF26379">
    <property type="entry name" value="FimL_2nd"/>
    <property type="match status" value="1"/>
</dbReference>
<feature type="coiled-coil region" evidence="1">
    <location>
        <begin position="319"/>
        <end position="346"/>
    </location>
</feature>
<reference evidence="3 4" key="1">
    <citation type="submission" date="2016-10" db="EMBL/GenBank/DDBJ databases">
        <authorList>
            <person name="de Groot N.N."/>
        </authorList>
    </citation>
    <scope>NUCLEOTIDE SEQUENCE [LARGE SCALE GENOMIC DNA]</scope>
    <source>
        <strain evidence="3 4">CGMCC 1.9167</strain>
    </source>
</reference>
<sequence length="569" mass="63882">MIQSSLATKSQSFELVKSEIEQTIRNAESSLERFQENRESGEDLQNCVDYLNQLRGIFVLVELRGGTLLCKEAVMVANDVPVGASDDKNILLTALSSALFILRRYVEYYHQQREDHPELLLPIINELRVARKEPAHPESHFFKLDVTSRPDFCSGLSLRPMDLSEEDFENYARRMRLMLQVALVGIIRDRNEVVSKKLIARAARGFARLCGDGQLKQLWCLLAVVAEAMIDRAMGFSQSRKRLLMQIERYSRDMVYVGRTAARRSVEDEVIRELVYLLYRSGSANEEVQRILSAWRLAPSGYPESMMEAHRKRLYGPGADVLKSLSKALQEELNQLKDRLDIIERGIEPDLSELATIADSLIRLGNTLNMLDLHRLGDVARSEADRLRTWEHAGTLPAEDELYSLADAVLGIENAVQQLVSRGITSETDALAIARPNAREESLYLREATIVVGDEARGALTLAKRAITAFVESDYDKLHLANLPHTLHSIWGGLLLIGDPDAADVMERVARSIQERLLDVKTPPSGAVLESLADALTSLEYYIESIGTRDDRNPDLLRLAETSLDDAGL</sequence>
<proteinExistence type="predicted"/>
<organism evidence="3 4">
    <name type="scientific">Marinobacter daqiaonensis</name>
    <dbReference type="NCBI Taxonomy" id="650891"/>
    <lineage>
        <taxon>Bacteria</taxon>
        <taxon>Pseudomonadati</taxon>
        <taxon>Pseudomonadota</taxon>
        <taxon>Gammaproteobacteria</taxon>
        <taxon>Pseudomonadales</taxon>
        <taxon>Marinobacteraceae</taxon>
        <taxon>Marinobacter</taxon>
    </lineage>
</organism>
<keyword evidence="4" id="KW-1185">Reference proteome</keyword>
<dbReference type="OrthoDB" id="9803176at2"/>
<evidence type="ECO:0000256" key="1">
    <source>
        <dbReference type="SAM" id="Coils"/>
    </source>
</evidence>
<dbReference type="InterPro" id="IPR036641">
    <property type="entry name" value="HPT_dom_sf"/>
</dbReference>
<keyword evidence="1" id="KW-0175">Coiled coil</keyword>
<gene>
    <name evidence="3" type="ORF">SAMN05216203_0505</name>
</gene>
<feature type="coiled-coil region" evidence="1">
    <location>
        <begin position="17"/>
        <end position="44"/>
    </location>
</feature>
<evidence type="ECO:0000313" key="4">
    <source>
        <dbReference type="Proteomes" id="UP000198644"/>
    </source>
</evidence>
<evidence type="ECO:0000313" key="3">
    <source>
        <dbReference type="EMBL" id="SFR46086.1"/>
    </source>
</evidence>
<dbReference type="STRING" id="650891.SAMN05216203_0505"/>
<dbReference type="SUPFAM" id="SSF47226">
    <property type="entry name" value="Histidine-containing phosphotransfer domain, HPT domain"/>
    <property type="match status" value="2"/>
</dbReference>
<protein>
    <recommendedName>
        <fullName evidence="2">Scaffold protein FimL second domain-containing protein</fullName>
    </recommendedName>
</protein>
<name>A0A1I6GVC1_9GAMM</name>
<dbReference type="GO" id="GO:0000160">
    <property type="term" value="P:phosphorelay signal transduction system"/>
    <property type="evidence" value="ECO:0007669"/>
    <property type="project" value="InterPro"/>
</dbReference>